<protein>
    <recommendedName>
        <fullName evidence="1">Transposase (putative) gypsy type domain-containing protein</fullName>
    </recommendedName>
</protein>
<evidence type="ECO:0000259" key="1">
    <source>
        <dbReference type="Pfam" id="PF04195"/>
    </source>
</evidence>
<organism evidence="2 3">
    <name type="scientific">Cajanus cajan</name>
    <name type="common">Pigeon pea</name>
    <name type="synonym">Cajanus indicus</name>
    <dbReference type="NCBI Taxonomy" id="3821"/>
    <lineage>
        <taxon>Eukaryota</taxon>
        <taxon>Viridiplantae</taxon>
        <taxon>Streptophyta</taxon>
        <taxon>Embryophyta</taxon>
        <taxon>Tracheophyta</taxon>
        <taxon>Spermatophyta</taxon>
        <taxon>Magnoliopsida</taxon>
        <taxon>eudicotyledons</taxon>
        <taxon>Gunneridae</taxon>
        <taxon>Pentapetalae</taxon>
        <taxon>rosids</taxon>
        <taxon>fabids</taxon>
        <taxon>Fabales</taxon>
        <taxon>Fabaceae</taxon>
        <taxon>Papilionoideae</taxon>
        <taxon>50 kb inversion clade</taxon>
        <taxon>NPAAA clade</taxon>
        <taxon>indigoferoid/millettioid clade</taxon>
        <taxon>Phaseoleae</taxon>
        <taxon>Cajanus</taxon>
    </lineage>
</organism>
<evidence type="ECO:0000313" key="3">
    <source>
        <dbReference type="Proteomes" id="UP000075243"/>
    </source>
</evidence>
<accession>A0A151S7H8</accession>
<keyword evidence="3" id="KW-1185">Reference proteome</keyword>
<feature type="domain" description="Transposase (putative) gypsy type" evidence="1">
    <location>
        <begin position="34"/>
        <end position="92"/>
    </location>
</feature>
<dbReference type="EMBL" id="KQ483450">
    <property type="protein sequence ID" value="KYP50717.1"/>
    <property type="molecule type" value="Genomic_DNA"/>
</dbReference>
<gene>
    <name evidence="2" type="ORF">KK1_027534</name>
</gene>
<dbReference type="Proteomes" id="UP000075243">
    <property type="component" value="Unassembled WGS sequence"/>
</dbReference>
<dbReference type="AlphaFoldDB" id="A0A151S7H8"/>
<dbReference type="OMA" id="FFFPSAC"/>
<proteinExistence type="predicted"/>
<dbReference type="Pfam" id="PF04195">
    <property type="entry name" value="Transposase_28"/>
    <property type="match status" value="1"/>
</dbReference>
<name>A0A151S7H8_CAJCA</name>
<dbReference type="PANTHER" id="PTHR31099:SF49">
    <property type="entry name" value="MYOSIN HEAVY CHAIN-LIKE PROTEIN"/>
    <property type="match status" value="1"/>
</dbReference>
<evidence type="ECO:0000313" key="2">
    <source>
        <dbReference type="EMBL" id="KYP50717.1"/>
    </source>
</evidence>
<dbReference type="Gramene" id="C.cajan_27134.t">
    <property type="protein sequence ID" value="C.cajan_27134.t.cds1"/>
    <property type="gene ID" value="C.cajan_27134"/>
</dbReference>
<reference evidence="2" key="1">
    <citation type="journal article" date="2012" name="Nat. Biotechnol.">
        <title>Draft genome sequence of pigeonpea (Cajanus cajan), an orphan legume crop of resource-poor farmers.</title>
        <authorList>
            <person name="Varshney R.K."/>
            <person name="Chen W."/>
            <person name="Li Y."/>
            <person name="Bharti A.K."/>
            <person name="Saxena R.K."/>
            <person name="Schlueter J.A."/>
            <person name="Donoghue M.T."/>
            <person name="Azam S."/>
            <person name="Fan G."/>
            <person name="Whaley A.M."/>
            <person name="Farmer A.D."/>
            <person name="Sheridan J."/>
            <person name="Iwata A."/>
            <person name="Tuteja R."/>
            <person name="Penmetsa R.V."/>
            <person name="Wu W."/>
            <person name="Upadhyaya H.D."/>
            <person name="Yang S.P."/>
            <person name="Shah T."/>
            <person name="Saxena K.B."/>
            <person name="Michael T."/>
            <person name="McCombie W.R."/>
            <person name="Yang B."/>
            <person name="Zhang G."/>
            <person name="Yang H."/>
            <person name="Wang J."/>
            <person name="Spillane C."/>
            <person name="Cook D.R."/>
            <person name="May G.D."/>
            <person name="Xu X."/>
            <person name="Jackson S.A."/>
        </authorList>
    </citation>
    <scope>NUCLEOTIDE SEQUENCE [LARGE SCALE GENOMIC DNA]</scope>
</reference>
<dbReference type="InterPro" id="IPR007321">
    <property type="entry name" value="Transposase_28"/>
</dbReference>
<dbReference type="PANTHER" id="PTHR31099">
    <property type="entry name" value="OS06G0165300 PROTEIN"/>
    <property type="match status" value="1"/>
</dbReference>
<sequence length="224" mass="25756">MIRLEPCQADEGVYMGKSTDPPHFYMYQSFFRDLGVCLPFTQFECDFLNFINSAPCQLHPNSWGFLRAFQVLCTVLGIEVSLRVFLHFYQLKMGVPPYGILSLSGSRDGGLFTLYSQSYKNFKQEFFRVALVGVDPLEDEVFHFGGLPKFPFYWCPKPSRFHSLGDLKVTASEAAAIENVDALPRPLDCKLVLSLANSPYRERGLESEYFVFWWFVRARVISFC</sequence>